<dbReference type="Proteomes" id="UP001159364">
    <property type="component" value="Linkage Group LG03"/>
</dbReference>
<evidence type="ECO:0008006" key="3">
    <source>
        <dbReference type="Google" id="ProtNLM"/>
    </source>
</evidence>
<dbReference type="AlphaFoldDB" id="A0AAV8TZ11"/>
<comment type="caution">
    <text evidence="1">The sequence shown here is derived from an EMBL/GenBank/DDBJ whole genome shotgun (WGS) entry which is preliminary data.</text>
</comment>
<evidence type="ECO:0000313" key="2">
    <source>
        <dbReference type="Proteomes" id="UP001159364"/>
    </source>
</evidence>
<organism evidence="1 2">
    <name type="scientific">Erythroxylum novogranatense</name>
    <dbReference type="NCBI Taxonomy" id="1862640"/>
    <lineage>
        <taxon>Eukaryota</taxon>
        <taxon>Viridiplantae</taxon>
        <taxon>Streptophyta</taxon>
        <taxon>Embryophyta</taxon>
        <taxon>Tracheophyta</taxon>
        <taxon>Spermatophyta</taxon>
        <taxon>Magnoliopsida</taxon>
        <taxon>eudicotyledons</taxon>
        <taxon>Gunneridae</taxon>
        <taxon>Pentapetalae</taxon>
        <taxon>rosids</taxon>
        <taxon>fabids</taxon>
        <taxon>Malpighiales</taxon>
        <taxon>Erythroxylaceae</taxon>
        <taxon>Erythroxylum</taxon>
    </lineage>
</organism>
<name>A0AAV8TZ11_9ROSI</name>
<keyword evidence="2" id="KW-1185">Reference proteome</keyword>
<protein>
    <recommendedName>
        <fullName evidence="3">Maturase K</fullName>
    </recommendedName>
</protein>
<dbReference type="EMBL" id="JAIWQS010000003">
    <property type="protein sequence ID" value="KAJ8771075.1"/>
    <property type="molecule type" value="Genomic_DNA"/>
</dbReference>
<evidence type="ECO:0000313" key="1">
    <source>
        <dbReference type="EMBL" id="KAJ8771075.1"/>
    </source>
</evidence>
<gene>
    <name evidence="1" type="ORF">K2173_023400</name>
</gene>
<reference evidence="1 2" key="1">
    <citation type="submission" date="2021-09" db="EMBL/GenBank/DDBJ databases">
        <title>Genomic insights and catalytic innovation underlie evolution of tropane alkaloids biosynthesis.</title>
        <authorList>
            <person name="Wang Y.-J."/>
            <person name="Tian T."/>
            <person name="Huang J.-P."/>
            <person name="Huang S.-X."/>
        </authorList>
    </citation>
    <scope>NUCLEOTIDE SEQUENCE [LARGE SCALE GENOMIC DNA]</scope>
    <source>
        <strain evidence="1">KIB-2018</strain>
        <tissue evidence="1">Leaf</tissue>
    </source>
</reference>
<proteinExistence type="predicted"/>
<sequence>MEDSLLHYLCLLFSEENYQEAKQRGKKEVFFFLFLESFDFDGSTDLSCLDPHVFLSSAVTRNCGDNRIYIKIYVLEL</sequence>
<accession>A0AAV8TZ11</accession>